<proteinExistence type="predicted"/>
<keyword evidence="1" id="KW-1133">Transmembrane helix</keyword>
<organism evidence="2 3">
    <name type="scientific">Candidatus Opimibacter skivensis</name>
    <dbReference type="NCBI Taxonomy" id="2982028"/>
    <lineage>
        <taxon>Bacteria</taxon>
        <taxon>Pseudomonadati</taxon>
        <taxon>Bacteroidota</taxon>
        <taxon>Saprospiria</taxon>
        <taxon>Saprospirales</taxon>
        <taxon>Saprospiraceae</taxon>
        <taxon>Candidatus Opimibacter</taxon>
    </lineage>
</organism>
<dbReference type="AlphaFoldDB" id="A0A9D7SS69"/>
<dbReference type="PANTHER" id="PTHR32251:SF17">
    <property type="entry name" value="STEROID 5-ALPHA REDUCTASE C-TERMINAL DOMAIN-CONTAINING PROTEIN"/>
    <property type="match status" value="1"/>
</dbReference>
<feature type="transmembrane region" description="Helical" evidence="1">
    <location>
        <begin position="179"/>
        <end position="208"/>
    </location>
</feature>
<dbReference type="Proteomes" id="UP000808337">
    <property type="component" value="Unassembled WGS sequence"/>
</dbReference>
<dbReference type="PROSITE" id="PS50244">
    <property type="entry name" value="S5A_REDUCTASE"/>
    <property type="match status" value="1"/>
</dbReference>
<dbReference type="PANTHER" id="PTHR32251">
    <property type="entry name" value="3-OXO-5-ALPHA-STEROID 4-DEHYDROGENASE"/>
    <property type="match status" value="1"/>
</dbReference>
<feature type="transmembrane region" description="Helical" evidence="1">
    <location>
        <begin position="44"/>
        <end position="62"/>
    </location>
</feature>
<evidence type="ECO:0000256" key="1">
    <source>
        <dbReference type="SAM" id="Phobius"/>
    </source>
</evidence>
<evidence type="ECO:0000313" key="3">
    <source>
        <dbReference type="Proteomes" id="UP000808337"/>
    </source>
</evidence>
<feature type="transmembrane region" description="Helical" evidence="1">
    <location>
        <begin position="20"/>
        <end position="37"/>
    </location>
</feature>
<accession>A0A9D7SS69</accession>
<dbReference type="Gene3D" id="1.20.120.1630">
    <property type="match status" value="1"/>
</dbReference>
<dbReference type="GO" id="GO:0016020">
    <property type="term" value="C:membrane"/>
    <property type="evidence" value="ECO:0007669"/>
    <property type="project" value="TreeGrafter"/>
</dbReference>
<dbReference type="EMBL" id="JADKGY010000001">
    <property type="protein sequence ID" value="MBK9981038.1"/>
    <property type="molecule type" value="Genomic_DNA"/>
</dbReference>
<keyword evidence="1" id="KW-0812">Transmembrane</keyword>
<protein>
    <submittedName>
        <fullName evidence="2">DUF1295 domain-containing protein</fullName>
    </submittedName>
</protein>
<dbReference type="Pfam" id="PF06966">
    <property type="entry name" value="DUF1295"/>
    <property type="match status" value="1"/>
</dbReference>
<feature type="transmembrane region" description="Helical" evidence="1">
    <location>
        <begin position="121"/>
        <end position="138"/>
    </location>
</feature>
<evidence type="ECO:0000313" key="2">
    <source>
        <dbReference type="EMBL" id="MBK9981038.1"/>
    </source>
</evidence>
<name>A0A9D7SS69_9BACT</name>
<reference evidence="2 3" key="1">
    <citation type="submission" date="2020-10" db="EMBL/GenBank/DDBJ databases">
        <title>Connecting structure to function with the recovery of over 1000 high-quality activated sludge metagenome-assembled genomes encoding full-length rRNA genes using long-read sequencing.</title>
        <authorList>
            <person name="Singleton C.M."/>
            <person name="Petriglieri F."/>
            <person name="Kristensen J.M."/>
            <person name="Kirkegaard R.H."/>
            <person name="Michaelsen T.Y."/>
            <person name="Andersen M.H."/>
            <person name="Karst S.M."/>
            <person name="Dueholm M.S."/>
            <person name="Nielsen P.H."/>
            <person name="Albertsen M."/>
        </authorList>
    </citation>
    <scope>NUCLEOTIDE SEQUENCE [LARGE SCALE GENOMIC DNA]</scope>
    <source>
        <strain evidence="2">Ribe_18-Q3-R11-54_MAXAC.273</strain>
    </source>
</reference>
<feature type="transmembrane region" description="Helical" evidence="1">
    <location>
        <begin position="91"/>
        <end position="109"/>
    </location>
</feature>
<dbReference type="InterPro" id="IPR010721">
    <property type="entry name" value="UstE-like"/>
</dbReference>
<keyword evidence="1" id="KW-0472">Membrane</keyword>
<comment type="caution">
    <text evidence="2">The sequence shown here is derived from an EMBL/GenBank/DDBJ whole genome shotgun (WGS) entry which is preliminary data.</text>
</comment>
<sequence length="245" mass="28102">MSLWFVISLVKKRNDVADVAWGLGFVLLAWVSFYLSGASGQRELMVCLLVSIWGLRLAWHIYGRNKGKAEDYRYQKWRKEWGKSFYLRSYLQVYLLQGALLFIILLPVLLINKNSGTSPGLIDYIGLSVWLFGFYFEAVGDAQLARFTKDPANKGKLMQSGLWAYTRHPNYFGEVALWWGIWLIALAVPNGVFAVVGPLTITFLILYVSGIPMLEIKMEENPGFAEYKRRTSKFLPWPPRTISTR</sequence>
<gene>
    <name evidence="2" type="ORF">IPP15_01205</name>
</gene>